<evidence type="ECO:0000256" key="1">
    <source>
        <dbReference type="SAM" id="Phobius"/>
    </source>
</evidence>
<feature type="transmembrane region" description="Helical" evidence="1">
    <location>
        <begin position="80"/>
        <end position="97"/>
    </location>
</feature>
<dbReference type="SUPFAM" id="SSF55073">
    <property type="entry name" value="Nucleotide cyclase"/>
    <property type="match status" value="1"/>
</dbReference>
<evidence type="ECO:0000313" key="3">
    <source>
        <dbReference type="EMBL" id="MDA4847920.1"/>
    </source>
</evidence>
<keyword evidence="1" id="KW-0812">Transmembrane</keyword>
<proteinExistence type="predicted"/>
<keyword evidence="1" id="KW-1133">Transmembrane helix</keyword>
<name>A0ABT4VUQ1_9HYPH</name>
<dbReference type="InterPro" id="IPR029787">
    <property type="entry name" value="Nucleotide_cyclase"/>
</dbReference>
<dbReference type="PROSITE" id="PS50125">
    <property type="entry name" value="GUANYLATE_CYCLASE_2"/>
    <property type="match status" value="1"/>
</dbReference>
<dbReference type="Proteomes" id="UP001148313">
    <property type="component" value="Unassembled WGS sequence"/>
</dbReference>
<sequence>MSTIAPADVEQDLALAEQAGLRLMLKTRTVVLALMIVIGLFNANYPTNVISAGVLTLFLFSGVLQHQMVGTGFERWWHRYAFFSVDIVAIAFMFTFMPLSLGTSEIPQIFVFRAIGVEYAFALVALSALSLTPRLVLWVGALITVLMWTTHWWIVSGMERTLDWDDLPVGPSREQFLDLFLNPDFIGTGSRFVETFFILSCTAVIALVVYRARGVVRARATADRQRRRALEVFGQYVPPQIAQRLLESETSLLPESRTATVLFADIEGFTRMSENKPPEGVIALLNTYFDAVTDIVSDEGGVVISFVGDAVVAAFNAPLPVEEHARQAVRAARALLDICASRTFEGETIRIRIGVATGPVAAGCVGGGQRQAYTVYGDTVNLAQRLEALNKQHGTRAMFLQATAEAAGGEFAFRDIATTPVRGRSEPVNVLTFADTAS</sequence>
<dbReference type="RefSeq" id="WP_271091765.1">
    <property type="nucleotide sequence ID" value="NZ_JAPJZH010000017.1"/>
</dbReference>
<feature type="domain" description="Guanylate cyclase" evidence="2">
    <location>
        <begin position="260"/>
        <end position="387"/>
    </location>
</feature>
<feature type="transmembrane region" description="Helical" evidence="1">
    <location>
        <begin position="192"/>
        <end position="210"/>
    </location>
</feature>
<dbReference type="PANTHER" id="PTHR43081:SF1">
    <property type="entry name" value="ADENYLATE CYCLASE, TERMINAL-DIFFERENTIATION SPECIFIC"/>
    <property type="match status" value="1"/>
</dbReference>
<evidence type="ECO:0000313" key="4">
    <source>
        <dbReference type="Proteomes" id="UP001148313"/>
    </source>
</evidence>
<protein>
    <submittedName>
        <fullName evidence="3">Adenylate/guanylate cyclase domain-containing protein</fullName>
    </submittedName>
</protein>
<dbReference type="PANTHER" id="PTHR43081">
    <property type="entry name" value="ADENYLATE CYCLASE, TERMINAL-DIFFERENTIATION SPECIFIC-RELATED"/>
    <property type="match status" value="1"/>
</dbReference>
<reference evidence="3" key="1">
    <citation type="submission" date="2022-11" db="EMBL/GenBank/DDBJ databases">
        <title>Hoeflea poritis sp. nov., isolated from scleractinian coral Porites lutea.</title>
        <authorList>
            <person name="Zhang G."/>
            <person name="Wei Q."/>
            <person name="Cai L."/>
        </authorList>
    </citation>
    <scope>NUCLEOTIDE SEQUENCE</scope>
    <source>
        <strain evidence="3">E7-10</strain>
    </source>
</reference>
<keyword evidence="1" id="KW-0472">Membrane</keyword>
<keyword evidence="4" id="KW-1185">Reference proteome</keyword>
<comment type="caution">
    <text evidence="3">The sequence shown here is derived from an EMBL/GenBank/DDBJ whole genome shotgun (WGS) entry which is preliminary data.</text>
</comment>
<feature type="transmembrane region" description="Helical" evidence="1">
    <location>
        <begin position="49"/>
        <end position="68"/>
    </location>
</feature>
<dbReference type="InterPro" id="IPR001054">
    <property type="entry name" value="A/G_cyclase"/>
</dbReference>
<evidence type="ECO:0000259" key="2">
    <source>
        <dbReference type="PROSITE" id="PS50125"/>
    </source>
</evidence>
<dbReference type="SMART" id="SM00044">
    <property type="entry name" value="CYCc"/>
    <property type="match status" value="1"/>
</dbReference>
<dbReference type="Gene3D" id="3.30.70.1230">
    <property type="entry name" value="Nucleotide cyclase"/>
    <property type="match status" value="1"/>
</dbReference>
<feature type="transmembrane region" description="Helical" evidence="1">
    <location>
        <begin position="135"/>
        <end position="154"/>
    </location>
</feature>
<dbReference type="InterPro" id="IPR050697">
    <property type="entry name" value="Adenylyl/Guanylyl_Cyclase_3/4"/>
</dbReference>
<dbReference type="Pfam" id="PF00211">
    <property type="entry name" value="Guanylate_cyc"/>
    <property type="match status" value="1"/>
</dbReference>
<feature type="transmembrane region" description="Helical" evidence="1">
    <location>
        <begin position="109"/>
        <end position="128"/>
    </location>
</feature>
<accession>A0ABT4VUQ1</accession>
<gene>
    <name evidence="3" type="ORF">OOZ53_21360</name>
</gene>
<dbReference type="CDD" id="cd07302">
    <property type="entry name" value="CHD"/>
    <property type="match status" value="1"/>
</dbReference>
<dbReference type="EMBL" id="JAPJZH010000017">
    <property type="protein sequence ID" value="MDA4847920.1"/>
    <property type="molecule type" value="Genomic_DNA"/>
</dbReference>
<organism evidence="3 4">
    <name type="scientific">Hoeflea poritis</name>
    <dbReference type="NCBI Taxonomy" id="2993659"/>
    <lineage>
        <taxon>Bacteria</taxon>
        <taxon>Pseudomonadati</taxon>
        <taxon>Pseudomonadota</taxon>
        <taxon>Alphaproteobacteria</taxon>
        <taxon>Hyphomicrobiales</taxon>
        <taxon>Rhizobiaceae</taxon>
        <taxon>Hoeflea</taxon>
    </lineage>
</organism>